<dbReference type="InterPro" id="IPR000467">
    <property type="entry name" value="G_patch_dom"/>
</dbReference>
<feature type="compositionally biased region" description="Acidic residues" evidence="1">
    <location>
        <begin position="746"/>
        <end position="755"/>
    </location>
</feature>
<organism evidence="3 4">
    <name type="scientific">Somion occarium</name>
    <dbReference type="NCBI Taxonomy" id="3059160"/>
    <lineage>
        <taxon>Eukaryota</taxon>
        <taxon>Fungi</taxon>
        <taxon>Dikarya</taxon>
        <taxon>Basidiomycota</taxon>
        <taxon>Agaricomycotina</taxon>
        <taxon>Agaricomycetes</taxon>
        <taxon>Polyporales</taxon>
        <taxon>Cerrenaceae</taxon>
        <taxon>Somion</taxon>
    </lineage>
</organism>
<dbReference type="Pfam" id="PF01585">
    <property type="entry name" value="G-patch"/>
    <property type="match status" value="1"/>
</dbReference>
<feature type="compositionally biased region" description="Basic and acidic residues" evidence="1">
    <location>
        <begin position="756"/>
        <end position="767"/>
    </location>
</feature>
<feature type="compositionally biased region" description="Basic and acidic residues" evidence="1">
    <location>
        <begin position="615"/>
        <end position="627"/>
    </location>
</feature>
<proteinExistence type="predicted"/>
<dbReference type="InterPro" id="IPR011666">
    <property type="entry name" value="DUF1604"/>
</dbReference>
<feature type="compositionally biased region" description="Basic and acidic residues" evidence="1">
    <location>
        <begin position="818"/>
        <end position="832"/>
    </location>
</feature>
<reference evidence="4" key="1">
    <citation type="submission" date="2024-04" db="EMBL/GenBank/DDBJ databases">
        <authorList>
            <person name="Shaw F."/>
            <person name="Minotto A."/>
        </authorList>
    </citation>
    <scope>NUCLEOTIDE SEQUENCE [LARGE SCALE GENOMIC DNA]</scope>
</reference>
<accession>A0ABP1E3E4</accession>
<gene>
    <name evidence="3" type="ORF">GFSPODELE1_LOCUS9793</name>
</gene>
<dbReference type="Pfam" id="PF26093">
    <property type="entry name" value="HTH_TGH"/>
    <property type="match status" value="1"/>
</dbReference>
<dbReference type="PROSITE" id="PS50174">
    <property type="entry name" value="G_PATCH"/>
    <property type="match status" value="1"/>
</dbReference>
<name>A0ABP1E3E4_9APHY</name>
<keyword evidence="4" id="KW-1185">Reference proteome</keyword>
<dbReference type="Pfam" id="PF07713">
    <property type="entry name" value="DUF1604"/>
    <property type="match status" value="1"/>
</dbReference>
<dbReference type="EMBL" id="OZ037951">
    <property type="protein sequence ID" value="CAL1714482.1"/>
    <property type="molecule type" value="Genomic_DNA"/>
</dbReference>
<dbReference type="PANTHER" id="PTHR13384:SF19">
    <property type="entry name" value="G PATCH DOMAIN-CONTAINING PROTEIN 1"/>
    <property type="match status" value="1"/>
</dbReference>
<feature type="compositionally biased region" description="Polar residues" evidence="1">
    <location>
        <begin position="770"/>
        <end position="791"/>
    </location>
</feature>
<dbReference type="Proteomes" id="UP001497453">
    <property type="component" value="Chromosome 8"/>
</dbReference>
<feature type="domain" description="G-patch" evidence="2">
    <location>
        <begin position="165"/>
        <end position="185"/>
    </location>
</feature>
<evidence type="ECO:0000259" key="2">
    <source>
        <dbReference type="PROSITE" id="PS50174"/>
    </source>
</evidence>
<evidence type="ECO:0000313" key="4">
    <source>
        <dbReference type="Proteomes" id="UP001497453"/>
    </source>
</evidence>
<protein>
    <recommendedName>
        <fullName evidence="2">G-patch domain-containing protein</fullName>
    </recommendedName>
</protein>
<feature type="compositionally biased region" description="Basic and acidic residues" evidence="1">
    <location>
        <begin position="669"/>
        <end position="679"/>
    </location>
</feature>
<sequence length="943" mass="103928">MTSRLKRKLNDLGVDTQSSKATENFCLIGTSLPPLEKTKDTNEFVPLWKQDVRDEKGRRRLHGAFTGGFSAGYFNTVGSKEGWTPSTFVSSRAERAKQQAARPEDFMDEEDLAELRESRQLVDENEEMTFADTEAELRKRQGLEADQQEDSITAALADALAPPPTESAGARILMKMGWRPGQGVGPRLTYEQRKAQDRTLGFASNEDDAEHEAKKHMYARRDTPVLTAARKDNAHGLGYTPGMSLNESLGVGGMKGPSGPRLAFGFGLGALNEAEEDDLDIYDGSMGPRGHSRVAYDALEDDDRIDMGSSSRPGNQGRAGPVSTICHLGINGPPSDMFFVKRASSSTSTQTFADGTPVLKGFVLFPEPVVLQNDQFPFPEIPKGWKPNPHRVWDVDKNKENIDVAMREKGAQPPKTRAEWKESLLSADQRGSLLGETPLPSQPRSVFDYLSQKDRERLQNVRGNIALPADQKVSMPPPPPPSEPQPPYIPGQIHIPHIHPSVAKAALHGFQPFTADPVKQSRYTAFLHYASQTSADSSPSSIGIGPMPDQTNDEFNKELSDYAKSATVFKPLSGAMAGRFTSSKILEMGPNIVEGLHTPDVRTTPEPDENGQIGKEGEEKRDEDPRRGAVRMGMYGPLTREVKPWQPARLLCKRFGVKEPEIEMTDADADARKAGEVDKSGTTTSPLAPLKTITEGLENKPELAETSSSVTRNLANVGLGEDETQGRDILTYERPSMDVFKAIFASDDEDSDEEDKENKHMDEEDHIPYFSSSMPDTAEMSQTEPTTTQLPATAKVTEPAATTEKVDLATFKPTFVPRADREARKDKSSDKKKDKKKSSKPALVSFDDEEGGLQVSIAASRRRKHKDEKDGERKKKKRKEKEKTAEEEDEGMWEEAPPPEVVKKMDMGGVTATPPVLDEQMPVDDAEKPAGPQRGRARAVDFM</sequence>
<feature type="region of interest" description="Disordered" evidence="1">
    <location>
        <begin position="596"/>
        <end position="630"/>
    </location>
</feature>
<evidence type="ECO:0000313" key="3">
    <source>
        <dbReference type="EMBL" id="CAL1714482.1"/>
    </source>
</evidence>
<evidence type="ECO:0000256" key="1">
    <source>
        <dbReference type="SAM" id="MobiDB-lite"/>
    </source>
</evidence>
<feature type="compositionally biased region" description="Polar residues" evidence="1">
    <location>
        <begin position="705"/>
        <end position="714"/>
    </location>
</feature>
<feature type="region of interest" description="Disordered" evidence="1">
    <location>
        <begin position="666"/>
        <end position="943"/>
    </location>
</feature>
<dbReference type="PANTHER" id="PTHR13384">
    <property type="entry name" value="G PATCH DOMAIN-CONTAINING PROTEIN 1"/>
    <property type="match status" value="1"/>
</dbReference>